<dbReference type="EMBL" id="JBHRXX010000001">
    <property type="protein sequence ID" value="MFC3682554.1"/>
    <property type="molecule type" value="Genomic_DNA"/>
</dbReference>
<dbReference type="Pfam" id="PF05152">
    <property type="entry name" value="DUF705"/>
    <property type="match status" value="1"/>
</dbReference>
<sequence>MNQQVVFIDVDETLVRSVGTKRIPMPSVVTQVRRLHAEGATLFLWSSGGSDYCRETAKELGLSDCFTGFLPKPTAYIDDQPVQEWRGCRHFYPMQAADA</sequence>
<dbReference type="Gene3D" id="3.40.50.1000">
    <property type="entry name" value="HAD superfamily/HAD-like"/>
    <property type="match status" value="1"/>
</dbReference>
<accession>A0ABV7VYC7</accession>
<proteinExistence type="predicted"/>
<protein>
    <submittedName>
        <fullName evidence="1">DUF705 domain-containing protein</fullName>
    </submittedName>
</protein>
<dbReference type="InterPro" id="IPR036412">
    <property type="entry name" value="HAD-like_sf"/>
</dbReference>
<organism evidence="1 2">
    <name type="scientific">Hydrogenophaga luteola</name>
    <dbReference type="NCBI Taxonomy" id="1591122"/>
    <lineage>
        <taxon>Bacteria</taxon>
        <taxon>Pseudomonadati</taxon>
        <taxon>Pseudomonadota</taxon>
        <taxon>Betaproteobacteria</taxon>
        <taxon>Burkholderiales</taxon>
        <taxon>Comamonadaceae</taxon>
        <taxon>Hydrogenophaga</taxon>
    </lineage>
</organism>
<keyword evidence="2" id="KW-1185">Reference proteome</keyword>
<name>A0ABV7VYC7_9BURK</name>
<dbReference type="Proteomes" id="UP001595729">
    <property type="component" value="Unassembled WGS sequence"/>
</dbReference>
<dbReference type="InterPro" id="IPR007827">
    <property type="entry name" value="DUF705"/>
</dbReference>
<dbReference type="CDD" id="cd01427">
    <property type="entry name" value="HAD_like"/>
    <property type="match status" value="1"/>
</dbReference>
<evidence type="ECO:0000313" key="1">
    <source>
        <dbReference type="EMBL" id="MFC3682554.1"/>
    </source>
</evidence>
<comment type="caution">
    <text evidence="1">The sequence shown here is derived from an EMBL/GenBank/DDBJ whole genome shotgun (WGS) entry which is preliminary data.</text>
</comment>
<evidence type="ECO:0000313" key="2">
    <source>
        <dbReference type="Proteomes" id="UP001595729"/>
    </source>
</evidence>
<gene>
    <name evidence="1" type="ORF">ACFOPI_03045</name>
</gene>
<dbReference type="RefSeq" id="WP_382170601.1">
    <property type="nucleotide sequence ID" value="NZ_JBHRXX010000001.1"/>
</dbReference>
<dbReference type="InterPro" id="IPR023214">
    <property type="entry name" value="HAD_sf"/>
</dbReference>
<dbReference type="SUPFAM" id="SSF56784">
    <property type="entry name" value="HAD-like"/>
    <property type="match status" value="1"/>
</dbReference>
<reference evidence="2" key="1">
    <citation type="journal article" date="2019" name="Int. J. Syst. Evol. Microbiol.">
        <title>The Global Catalogue of Microorganisms (GCM) 10K type strain sequencing project: providing services to taxonomists for standard genome sequencing and annotation.</title>
        <authorList>
            <consortium name="The Broad Institute Genomics Platform"/>
            <consortium name="The Broad Institute Genome Sequencing Center for Infectious Disease"/>
            <person name="Wu L."/>
            <person name="Ma J."/>
        </authorList>
    </citation>
    <scope>NUCLEOTIDE SEQUENCE [LARGE SCALE GENOMIC DNA]</scope>
    <source>
        <strain evidence="2">KCTC 42501</strain>
    </source>
</reference>